<dbReference type="InterPro" id="IPR005039">
    <property type="entry name" value="Ant_C"/>
</dbReference>
<accession>A0A437KBE3</accession>
<dbReference type="Pfam" id="PF03374">
    <property type="entry name" value="ANT"/>
    <property type="match status" value="1"/>
</dbReference>
<evidence type="ECO:0000313" key="3">
    <source>
        <dbReference type="Proteomes" id="UP000288024"/>
    </source>
</evidence>
<dbReference type="PANTHER" id="PTHR36180:SF2">
    <property type="entry name" value="BRO FAMILY PROTEIN"/>
    <property type="match status" value="1"/>
</dbReference>
<dbReference type="Pfam" id="PF02498">
    <property type="entry name" value="Bro-N"/>
    <property type="match status" value="1"/>
</dbReference>
<dbReference type="AlphaFoldDB" id="A0A437KBE3"/>
<comment type="caution">
    <text evidence="2">The sequence shown here is derived from an EMBL/GenBank/DDBJ whole genome shotgun (WGS) entry which is preliminary data.</text>
</comment>
<protein>
    <submittedName>
        <fullName evidence="2">Phage antirepressor</fullName>
    </submittedName>
</protein>
<reference evidence="2 3" key="1">
    <citation type="submission" date="2019-01" db="EMBL/GenBank/DDBJ databases">
        <title>Bacillus sp. M5HDSG1-1, whole genome shotgun sequence.</title>
        <authorList>
            <person name="Tuo L."/>
        </authorList>
    </citation>
    <scope>NUCLEOTIDE SEQUENCE [LARGE SCALE GENOMIC DNA]</scope>
    <source>
        <strain evidence="2 3">M5HDSG1-1</strain>
    </source>
</reference>
<name>A0A437KBE3_9BACI</name>
<organism evidence="2 3">
    <name type="scientific">Niallia taxi</name>
    <dbReference type="NCBI Taxonomy" id="2499688"/>
    <lineage>
        <taxon>Bacteria</taxon>
        <taxon>Bacillati</taxon>
        <taxon>Bacillota</taxon>
        <taxon>Bacilli</taxon>
        <taxon>Bacillales</taxon>
        <taxon>Bacillaceae</taxon>
        <taxon>Niallia</taxon>
    </lineage>
</organism>
<evidence type="ECO:0000259" key="1">
    <source>
        <dbReference type="PROSITE" id="PS51750"/>
    </source>
</evidence>
<dbReference type="PANTHER" id="PTHR36180">
    <property type="entry name" value="DNA-BINDING PROTEIN-RELATED-RELATED"/>
    <property type="match status" value="1"/>
</dbReference>
<dbReference type="InterPro" id="IPR003497">
    <property type="entry name" value="BRO_N_domain"/>
</dbReference>
<gene>
    <name evidence="2" type="ORF">EM808_13690</name>
</gene>
<dbReference type="RefSeq" id="WP_127738738.1">
    <property type="nucleotide sequence ID" value="NZ_RZTZ01000004.1"/>
</dbReference>
<dbReference type="GO" id="GO:0003677">
    <property type="term" value="F:DNA binding"/>
    <property type="evidence" value="ECO:0007669"/>
    <property type="project" value="InterPro"/>
</dbReference>
<dbReference type="PROSITE" id="PS51750">
    <property type="entry name" value="BRO_N"/>
    <property type="match status" value="1"/>
</dbReference>
<dbReference type="EMBL" id="RZTZ01000004">
    <property type="protein sequence ID" value="RVT62786.1"/>
    <property type="molecule type" value="Genomic_DNA"/>
</dbReference>
<proteinExistence type="predicted"/>
<evidence type="ECO:0000313" key="2">
    <source>
        <dbReference type="EMBL" id="RVT62786.1"/>
    </source>
</evidence>
<keyword evidence="3" id="KW-1185">Reference proteome</keyword>
<dbReference type="Proteomes" id="UP000288024">
    <property type="component" value="Unassembled WGS sequence"/>
</dbReference>
<sequence length="250" mass="28497">MEQIQKLFNYNENPIRTVINEGKILFVAKDVADILGFSETSAMTRSLDNDEKTNMKIKQSGTNYTTNITGITESGLYSAILRSRRPEAKQFRRWITSEVLPSIRKHGSYMTDDVLEQAIGDPDFMIGLLASLKEEKGKRMELEQRIEEDKPKLIAYQYMVDADGLININEFAKHFGIGPRKLFDVFRELKLIYNRRDGILPSEGTYRDCFKSIRKEVAPGKTRSVTLIVSKKIDKLVGKLVKEGVIEPVA</sequence>
<dbReference type="SMART" id="SM01040">
    <property type="entry name" value="Bro-N"/>
    <property type="match status" value="1"/>
</dbReference>
<feature type="domain" description="Bro-N" evidence="1">
    <location>
        <begin position="1"/>
        <end position="107"/>
    </location>
</feature>